<keyword evidence="2" id="KW-1185">Reference proteome</keyword>
<name>A0A4R5LRX1_9GAMM</name>
<dbReference type="AlphaFoldDB" id="A0A4R5LRX1"/>
<reference evidence="1 2" key="1">
    <citation type="submission" date="2019-03" db="EMBL/GenBank/DDBJ databases">
        <title>Seongchinamella monodicae gen. nov., sp. nov., a novel member of the Gammaproteobacteria isolated from a tidal mudflat of beach.</title>
        <authorList>
            <person name="Yang H.G."/>
            <person name="Kang J.W."/>
            <person name="Lee S.D."/>
        </authorList>
    </citation>
    <scope>NUCLEOTIDE SEQUENCE [LARGE SCALE GENOMIC DNA]</scope>
    <source>
        <strain evidence="1 2">GH4-78</strain>
    </source>
</reference>
<dbReference type="EMBL" id="SMSE01000002">
    <property type="protein sequence ID" value="TDG13638.1"/>
    <property type="molecule type" value="Genomic_DNA"/>
</dbReference>
<gene>
    <name evidence="1" type="ORF">E2F43_08940</name>
</gene>
<evidence type="ECO:0000313" key="1">
    <source>
        <dbReference type="EMBL" id="TDG13638.1"/>
    </source>
</evidence>
<dbReference type="InterPro" id="IPR007433">
    <property type="entry name" value="DUF481"/>
</dbReference>
<dbReference type="Pfam" id="PF04338">
    <property type="entry name" value="DUF481"/>
    <property type="match status" value="1"/>
</dbReference>
<accession>A0A4R5LRX1</accession>
<organism evidence="1 2">
    <name type="scientific">Seongchinamella unica</name>
    <dbReference type="NCBI Taxonomy" id="2547392"/>
    <lineage>
        <taxon>Bacteria</taxon>
        <taxon>Pseudomonadati</taxon>
        <taxon>Pseudomonadota</taxon>
        <taxon>Gammaproteobacteria</taxon>
        <taxon>Cellvibrionales</taxon>
        <taxon>Halieaceae</taxon>
        <taxon>Seongchinamella</taxon>
    </lineage>
</organism>
<sequence>MTMRRSPTIPTRGLLTLLILLLVTLSHDVRASRKTDVVTLYNGDKITGEIAEMDGGILQFKTDAMGTLSIEWPEIASVASEYHYELRLTSGERLYGSFGSGSRAGQIELVDLFGKHDIEWLQVVEIRPIEDKLLDRLDVYLSTNFSFTKATSIARLSFNTAISYEDQTSVSSLNGRTDLTSSDSGDSDSSRYDIERWSWRKQRSDSFKSIFANYEDNDELGLNHRVGVGAGFGKYWLDTHRTRFTGALGLQAISESFSGQETNQDVELYLSSTFNTWKFNTPELDIDLTFNVYPSLTDTGRIRTDGNLRIRWELIKDLFWDVSAWVTTDNETGSGGSSTDYSITTGVGWKL</sequence>
<evidence type="ECO:0000313" key="2">
    <source>
        <dbReference type="Proteomes" id="UP000295554"/>
    </source>
</evidence>
<proteinExistence type="predicted"/>
<dbReference type="Proteomes" id="UP000295554">
    <property type="component" value="Unassembled WGS sequence"/>
</dbReference>
<dbReference type="OrthoDB" id="9806250at2"/>
<protein>
    <submittedName>
        <fullName evidence="1">DUF481 domain-containing protein</fullName>
    </submittedName>
</protein>
<comment type="caution">
    <text evidence="1">The sequence shown here is derived from an EMBL/GenBank/DDBJ whole genome shotgun (WGS) entry which is preliminary data.</text>
</comment>